<dbReference type="OrthoDB" id="4211373at2"/>
<evidence type="ECO:0000313" key="3">
    <source>
        <dbReference type="Proteomes" id="UP000199504"/>
    </source>
</evidence>
<reference evidence="3" key="1">
    <citation type="submission" date="2016-06" db="EMBL/GenBank/DDBJ databases">
        <authorList>
            <person name="Varghese N."/>
            <person name="Submissions Spin"/>
        </authorList>
    </citation>
    <scope>NUCLEOTIDE SEQUENCE [LARGE SCALE GENOMIC DNA]</scope>
    <source>
        <strain evidence="3">DSM 44830</strain>
    </source>
</reference>
<dbReference type="EMBL" id="FMCX01000001">
    <property type="protein sequence ID" value="SCE66869.1"/>
    <property type="molecule type" value="Genomic_DNA"/>
</dbReference>
<dbReference type="SUPFAM" id="SSF54593">
    <property type="entry name" value="Glyoxalase/Bleomycin resistance protein/Dihydroxybiphenyl dioxygenase"/>
    <property type="match status" value="1"/>
</dbReference>
<feature type="domain" description="VOC" evidence="1">
    <location>
        <begin position="7"/>
        <end position="125"/>
    </location>
</feature>
<dbReference type="InterPro" id="IPR029068">
    <property type="entry name" value="Glyas_Bleomycin-R_OHBP_Dase"/>
</dbReference>
<dbReference type="PANTHER" id="PTHR35908">
    <property type="entry name" value="HYPOTHETICAL FUSION PROTEIN"/>
    <property type="match status" value="1"/>
</dbReference>
<dbReference type="PANTHER" id="PTHR35908:SF1">
    <property type="entry name" value="CONSERVED PROTEIN"/>
    <property type="match status" value="1"/>
</dbReference>
<accession>A0A1C4U5J7</accession>
<dbReference type="Pfam" id="PF18029">
    <property type="entry name" value="Glyoxalase_6"/>
    <property type="match status" value="1"/>
</dbReference>
<sequence length="125" mass="13639">MAGMVGKLRSVVIDTPDPRGLAAFYGQLLGLPLVEDNSDGDDWVVLGGPPGHLPRIAFQKALDLRPPAWPDPQRPQQFHIDVTVDDIEAAEKQALELGARRLPGEGEGFRVYADPSGHPFCLCWD</sequence>
<gene>
    <name evidence="2" type="ORF">GA0070564_101236</name>
</gene>
<dbReference type="PROSITE" id="PS51819">
    <property type="entry name" value="VOC"/>
    <property type="match status" value="1"/>
</dbReference>
<dbReference type="InterPro" id="IPR037523">
    <property type="entry name" value="VOC_core"/>
</dbReference>
<dbReference type="InterPro" id="IPR041581">
    <property type="entry name" value="Glyoxalase_6"/>
</dbReference>
<keyword evidence="3" id="KW-1185">Reference proteome</keyword>
<name>A0A1C4U5J7_9ACTN</name>
<evidence type="ECO:0000313" key="2">
    <source>
        <dbReference type="EMBL" id="SCE66869.1"/>
    </source>
</evidence>
<organism evidence="2 3">
    <name type="scientific">Micromonospora mirobrigensis</name>
    <dbReference type="NCBI Taxonomy" id="262898"/>
    <lineage>
        <taxon>Bacteria</taxon>
        <taxon>Bacillati</taxon>
        <taxon>Actinomycetota</taxon>
        <taxon>Actinomycetes</taxon>
        <taxon>Micromonosporales</taxon>
        <taxon>Micromonosporaceae</taxon>
        <taxon>Micromonospora</taxon>
    </lineage>
</organism>
<dbReference type="Gene3D" id="3.10.180.10">
    <property type="entry name" value="2,3-Dihydroxybiphenyl 1,2-Dioxygenase, domain 1"/>
    <property type="match status" value="1"/>
</dbReference>
<dbReference type="STRING" id="262898.GA0070564_101236"/>
<proteinExistence type="predicted"/>
<evidence type="ECO:0000259" key="1">
    <source>
        <dbReference type="PROSITE" id="PS51819"/>
    </source>
</evidence>
<protein>
    <recommendedName>
        <fullName evidence="1">VOC domain-containing protein</fullName>
    </recommendedName>
</protein>
<dbReference type="CDD" id="cd06587">
    <property type="entry name" value="VOC"/>
    <property type="match status" value="1"/>
</dbReference>
<dbReference type="AlphaFoldDB" id="A0A1C4U5J7"/>
<dbReference type="Proteomes" id="UP000199504">
    <property type="component" value="Unassembled WGS sequence"/>
</dbReference>